<evidence type="ECO:0000313" key="2">
    <source>
        <dbReference type="EMBL" id="KAK7063741.1"/>
    </source>
</evidence>
<organism evidence="2 3">
    <name type="scientific">Favolaschia claudopus</name>
    <dbReference type="NCBI Taxonomy" id="2862362"/>
    <lineage>
        <taxon>Eukaryota</taxon>
        <taxon>Fungi</taxon>
        <taxon>Dikarya</taxon>
        <taxon>Basidiomycota</taxon>
        <taxon>Agaricomycotina</taxon>
        <taxon>Agaricomycetes</taxon>
        <taxon>Agaricomycetidae</taxon>
        <taxon>Agaricales</taxon>
        <taxon>Marasmiineae</taxon>
        <taxon>Mycenaceae</taxon>
        <taxon>Favolaschia</taxon>
    </lineage>
</organism>
<protein>
    <recommendedName>
        <fullName evidence="1">F-box domain-containing protein</fullName>
    </recommendedName>
</protein>
<dbReference type="AlphaFoldDB" id="A0AAW0EGQ7"/>
<keyword evidence="3" id="KW-1185">Reference proteome</keyword>
<sequence length="419" mass="47052">MSTTQSVLLRPRPYAQHAGSFFLVALLPPPKTSPSLPPELWAAIFNFVPALHLWSLLTVCKLFKDITLPVLYARVTTADINSLEKLVARLDFAEQRWDSIRRIPFSTPGRWIQMLDLSRIEYTGRARALHLDTLLVKLFPLVPFLAHLSMNPSFVLSRRALDSLGQRPGAVNIRALEGVSYNPIGNSMEESLLLQLQCFPNLEELELIGHGLDLTELDTIPELLTPEPFIPLILPSLRTLTIISVCSSPLLLAFLLSPLPSLRKLTITPYDDIPTSLSSRFIAAQGASLRSLLLFTPKTWPTRLHPSPDTLLSTSPSLRHLSLERPLPPRLVLPPGAPTHPLQILSVPRPDPEFWLVLERLLPRLPALRAVRARDVRWLRKGMGSGAQAAGVQGELREWRRRLLRRGIRVLDGDWNECE</sequence>
<name>A0AAW0EGQ7_9AGAR</name>
<dbReference type="InterPro" id="IPR001810">
    <property type="entry name" value="F-box_dom"/>
</dbReference>
<comment type="caution">
    <text evidence="2">The sequence shown here is derived from an EMBL/GenBank/DDBJ whole genome shotgun (WGS) entry which is preliminary data.</text>
</comment>
<evidence type="ECO:0000313" key="3">
    <source>
        <dbReference type="Proteomes" id="UP001362999"/>
    </source>
</evidence>
<gene>
    <name evidence="2" type="ORF">R3P38DRAFT_2820089</name>
</gene>
<feature type="domain" description="F-box" evidence="1">
    <location>
        <begin position="35"/>
        <end position="66"/>
    </location>
</feature>
<reference evidence="2 3" key="1">
    <citation type="journal article" date="2024" name="J Genomics">
        <title>Draft genome sequencing and assembly of Favolaschia claudopus CIRM-BRFM 2984 isolated from oak limbs.</title>
        <authorList>
            <person name="Navarro D."/>
            <person name="Drula E."/>
            <person name="Chaduli D."/>
            <person name="Cazenave R."/>
            <person name="Ahrendt S."/>
            <person name="Wang J."/>
            <person name="Lipzen A."/>
            <person name="Daum C."/>
            <person name="Barry K."/>
            <person name="Grigoriev I.V."/>
            <person name="Favel A."/>
            <person name="Rosso M.N."/>
            <person name="Martin F."/>
        </authorList>
    </citation>
    <scope>NUCLEOTIDE SEQUENCE [LARGE SCALE GENOMIC DNA]</scope>
    <source>
        <strain evidence="2 3">CIRM-BRFM 2984</strain>
    </source>
</reference>
<dbReference type="EMBL" id="JAWWNJ010000001">
    <property type="protein sequence ID" value="KAK7063741.1"/>
    <property type="molecule type" value="Genomic_DNA"/>
</dbReference>
<evidence type="ECO:0000259" key="1">
    <source>
        <dbReference type="Pfam" id="PF00646"/>
    </source>
</evidence>
<proteinExistence type="predicted"/>
<dbReference type="Proteomes" id="UP001362999">
    <property type="component" value="Unassembled WGS sequence"/>
</dbReference>
<dbReference type="SUPFAM" id="SSF81383">
    <property type="entry name" value="F-box domain"/>
    <property type="match status" value="1"/>
</dbReference>
<accession>A0AAW0EGQ7</accession>
<dbReference type="InterPro" id="IPR036047">
    <property type="entry name" value="F-box-like_dom_sf"/>
</dbReference>
<dbReference type="Pfam" id="PF00646">
    <property type="entry name" value="F-box"/>
    <property type="match status" value="1"/>
</dbReference>
<dbReference type="SUPFAM" id="SSF52047">
    <property type="entry name" value="RNI-like"/>
    <property type="match status" value="1"/>
</dbReference>